<protein>
    <recommendedName>
        <fullName evidence="3">BTB domain-containing protein</fullName>
    </recommendedName>
</protein>
<sequence length="260" mass="28736">MSVPSESFGHPVNGSSLSFSRDSEFFIDVKPLYLRAETTLFCVPRHYFQTSDVFDGMFTLPDVPNAPQEGASEENPLFLESIKADELREFLRVLSSTRAVLGNPQPDGGRTRTLTSGTRVRIHACHYCRFATSTKTTIRSIRVTRSWLPVLKLASLWQFASLREKALKCLKSADCVTRLHIARQYGAGDWFLPAVRDLIVREEPLAGDEMGQLGLEFAAKVVALREEARGPLITGPSAISDSAILRRFEGKLSDTAASAA</sequence>
<evidence type="ECO:0008006" key="3">
    <source>
        <dbReference type="Google" id="ProtNLM"/>
    </source>
</evidence>
<comment type="caution">
    <text evidence="1">The sequence shown here is derived from an EMBL/GenBank/DDBJ whole genome shotgun (WGS) entry which is preliminary data.</text>
</comment>
<evidence type="ECO:0000313" key="2">
    <source>
        <dbReference type="Proteomes" id="UP000230002"/>
    </source>
</evidence>
<accession>A0A2G8SHV5</accession>
<dbReference type="EMBL" id="AYKW01000008">
    <property type="protein sequence ID" value="PIL33342.1"/>
    <property type="molecule type" value="Genomic_DNA"/>
</dbReference>
<dbReference type="Proteomes" id="UP000230002">
    <property type="component" value="Unassembled WGS sequence"/>
</dbReference>
<reference evidence="1 2" key="1">
    <citation type="journal article" date="2015" name="Sci. Rep.">
        <title>Chromosome-level genome map provides insights into diverse defense mechanisms in the medicinal fungus Ganoderma sinense.</title>
        <authorList>
            <person name="Zhu Y."/>
            <person name="Xu J."/>
            <person name="Sun C."/>
            <person name="Zhou S."/>
            <person name="Xu H."/>
            <person name="Nelson D.R."/>
            <person name="Qian J."/>
            <person name="Song J."/>
            <person name="Luo H."/>
            <person name="Xiang L."/>
            <person name="Li Y."/>
            <person name="Xu Z."/>
            <person name="Ji A."/>
            <person name="Wang L."/>
            <person name="Lu S."/>
            <person name="Hayward A."/>
            <person name="Sun W."/>
            <person name="Li X."/>
            <person name="Schwartz D.C."/>
            <person name="Wang Y."/>
            <person name="Chen S."/>
        </authorList>
    </citation>
    <scope>NUCLEOTIDE SEQUENCE [LARGE SCALE GENOMIC DNA]</scope>
    <source>
        <strain evidence="1 2">ZZ0214-1</strain>
    </source>
</reference>
<keyword evidence="2" id="KW-1185">Reference proteome</keyword>
<proteinExistence type="predicted"/>
<organism evidence="1 2">
    <name type="scientific">Ganoderma sinense ZZ0214-1</name>
    <dbReference type="NCBI Taxonomy" id="1077348"/>
    <lineage>
        <taxon>Eukaryota</taxon>
        <taxon>Fungi</taxon>
        <taxon>Dikarya</taxon>
        <taxon>Basidiomycota</taxon>
        <taxon>Agaricomycotina</taxon>
        <taxon>Agaricomycetes</taxon>
        <taxon>Polyporales</taxon>
        <taxon>Polyporaceae</taxon>
        <taxon>Ganoderma</taxon>
    </lineage>
</organism>
<dbReference type="OrthoDB" id="2749506at2759"/>
<evidence type="ECO:0000313" key="1">
    <source>
        <dbReference type="EMBL" id="PIL33342.1"/>
    </source>
</evidence>
<dbReference type="AlphaFoldDB" id="A0A2G8SHV5"/>
<name>A0A2G8SHV5_9APHY</name>
<dbReference type="STRING" id="1077348.A0A2G8SHV5"/>
<gene>
    <name evidence="1" type="ORF">GSI_04793</name>
</gene>